<dbReference type="AlphaFoldDB" id="A0AAD8UKZ7"/>
<evidence type="ECO:0000256" key="1">
    <source>
        <dbReference type="SAM" id="MobiDB-lite"/>
    </source>
</evidence>
<comment type="caution">
    <text evidence="2">The sequence shown here is derived from an EMBL/GenBank/DDBJ whole genome shotgun (WGS) entry which is preliminary data.</text>
</comment>
<dbReference type="RefSeq" id="XP_060365278.1">
    <property type="nucleotide sequence ID" value="XM_060512849.1"/>
</dbReference>
<evidence type="ECO:0000313" key="3">
    <source>
        <dbReference type="Proteomes" id="UP001244207"/>
    </source>
</evidence>
<name>A0AAD8UKZ7_GLOAC</name>
<accession>A0AAD8UKZ7</accession>
<reference evidence="2" key="1">
    <citation type="submission" date="2021-12" db="EMBL/GenBank/DDBJ databases">
        <title>Comparative genomics, transcriptomics and evolutionary studies reveal genomic signatures of adaptation to plant cell wall in hemibiotrophic fungi.</title>
        <authorList>
            <consortium name="DOE Joint Genome Institute"/>
            <person name="Baroncelli R."/>
            <person name="Diaz J.F."/>
            <person name="Benocci T."/>
            <person name="Peng M."/>
            <person name="Battaglia E."/>
            <person name="Haridas S."/>
            <person name="Andreopoulos W."/>
            <person name="Labutti K."/>
            <person name="Pangilinan J."/>
            <person name="Floch G.L."/>
            <person name="Makela M.R."/>
            <person name="Henrissat B."/>
            <person name="Grigoriev I.V."/>
            <person name="Crouch J.A."/>
            <person name="De Vries R.P."/>
            <person name="Sukno S.A."/>
            <person name="Thon M.R."/>
        </authorList>
    </citation>
    <scope>NUCLEOTIDE SEQUENCE</scope>
    <source>
        <strain evidence="2">CBS 112980</strain>
    </source>
</reference>
<dbReference type="EMBL" id="JAHMHS010000044">
    <property type="protein sequence ID" value="KAK1725223.1"/>
    <property type="molecule type" value="Genomic_DNA"/>
</dbReference>
<dbReference type="Proteomes" id="UP001244207">
    <property type="component" value="Unassembled WGS sequence"/>
</dbReference>
<dbReference type="GeneID" id="85396747"/>
<sequence>MSLMAVLPDQQLQKHPASLQGQPGVGTAQTVQGFPVQPLHYSEEKSPIVWILGLALPWSLGCHRRRRRRLRPSSPGSSLFDRMRRPAGQQLKNMCSNQRNPDRMQSSRLPEPAALAAAFKSSTFNAFHSLSNHRSTRLAKLPRLLNLQTDPALSRLDSALAAPLASHPLDLTIKRHLGTSKTLVQERIANSTRRLLHQLSSGLPLKSGPEWPTYA</sequence>
<feature type="compositionally biased region" description="Polar residues" evidence="1">
    <location>
        <begin position="90"/>
        <end position="108"/>
    </location>
</feature>
<proteinExistence type="predicted"/>
<organism evidence="2 3">
    <name type="scientific">Glomerella acutata</name>
    <name type="common">Colletotrichum acutatum</name>
    <dbReference type="NCBI Taxonomy" id="27357"/>
    <lineage>
        <taxon>Eukaryota</taxon>
        <taxon>Fungi</taxon>
        <taxon>Dikarya</taxon>
        <taxon>Ascomycota</taxon>
        <taxon>Pezizomycotina</taxon>
        <taxon>Sordariomycetes</taxon>
        <taxon>Hypocreomycetidae</taxon>
        <taxon>Glomerellales</taxon>
        <taxon>Glomerellaceae</taxon>
        <taxon>Colletotrichum</taxon>
        <taxon>Colletotrichum acutatum species complex</taxon>
    </lineage>
</organism>
<keyword evidence="3" id="KW-1185">Reference proteome</keyword>
<feature type="region of interest" description="Disordered" evidence="1">
    <location>
        <begin position="67"/>
        <end position="109"/>
    </location>
</feature>
<evidence type="ECO:0000313" key="2">
    <source>
        <dbReference type="EMBL" id="KAK1725223.1"/>
    </source>
</evidence>
<protein>
    <submittedName>
        <fullName evidence="2">Uncharacterized protein</fullName>
    </submittedName>
</protein>
<gene>
    <name evidence="2" type="ORF">BDZ83DRAFT_730628</name>
</gene>